<dbReference type="InterPro" id="IPR029044">
    <property type="entry name" value="Nucleotide-diphossugar_trans"/>
</dbReference>
<keyword evidence="1" id="KW-0808">Transferase</keyword>
<dbReference type="Gene3D" id="3.40.50.2000">
    <property type="entry name" value="Glycogen Phosphorylase B"/>
    <property type="match status" value="2"/>
</dbReference>
<evidence type="ECO:0000313" key="6">
    <source>
        <dbReference type="EMBL" id="REG26604.1"/>
    </source>
</evidence>
<feature type="domain" description="Glycosyltransferase subfamily 4-like N-terminal" evidence="4">
    <location>
        <begin position="366"/>
        <end position="438"/>
    </location>
</feature>
<dbReference type="InterPro" id="IPR001173">
    <property type="entry name" value="Glyco_trans_2-like"/>
</dbReference>
<dbReference type="CDD" id="cd03809">
    <property type="entry name" value="GT4_MtfB-like"/>
    <property type="match status" value="1"/>
</dbReference>
<organism evidence="5 7">
    <name type="scientific">Archangium gephyra</name>
    <dbReference type="NCBI Taxonomy" id="48"/>
    <lineage>
        <taxon>Bacteria</taxon>
        <taxon>Pseudomonadati</taxon>
        <taxon>Myxococcota</taxon>
        <taxon>Myxococcia</taxon>
        <taxon>Myxococcales</taxon>
        <taxon>Cystobacterineae</taxon>
        <taxon>Archangiaceae</taxon>
        <taxon>Archangium</taxon>
    </lineage>
</organism>
<proteinExistence type="predicted"/>
<gene>
    <name evidence="5" type="ORF">AA314_08819</name>
    <name evidence="6" type="ORF">ATI61_111153</name>
</gene>
<evidence type="ECO:0000313" key="5">
    <source>
        <dbReference type="EMBL" id="AKJ07193.1"/>
    </source>
</evidence>
<dbReference type="RefSeq" id="WP_053067180.1">
    <property type="nucleotide sequence ID" value="NZ_CP011509.1"/>
</dbReference>
<dbReference type="PANTHER" id="PTHR46401:SF2">
    <property type="entry name" value="GLYCOSYLTRANSFERASE WBBK-RELATED"/>
    <property type="match status" value="1"/>
</dbReference>
<dbReference type="SUPFAM" id="SSF53756">
    <property type="entry name" value="UDP-Glycosyltransferase/glycogen phosphorylase"/>
    <property type="match status" value="1"/>
</dbReference>
<evidence type="ECO:0000259" key="3">
    <source>
        <dbReference type="Pfam" id="PF00535"/>
    </source>
</evidence>
<dbReference type="KEGG" id="age:AA314_08819"/>
<dbReference type="GO" id="GO:0016757">
    <property type="term" value="F:glycosyltransferase activity"/>
    <property type="evidence" value="ECO:0007669"/>
    <property type="project" value="InterPro"/>
</dbReference>
<evidence type="ECO:0000259" key="4">
    <source>
        <dbReference type="Pfam" id="PF13439"/>
    </source>
</evidence>
<evidence type="ECO:0000256" key="1">
    <source>
        <dbReference type="ARBA" id="ARBA00022679"/>
    </source>
</evidence>
<accession>A0AAC8QGQ6</accession>
<dbReference type="Pfam" id="PF13439">
    <property type="entry name" value="Glyco_transf_4"/>
    <property type="match status" value="1"/>
</dbReference>
<dbReference type="EMBL" id="CP011509">
    <property type="protein sequence ID" value="AKJ07193.1"/>
    <property type="molecule type" value="Genomic_DNA"/>
</dbReference>
<dbReference type="Gene3D" id="3.90.550.10">
    <property type="entry name" value="Spore Coat Polysaccharide Biosynthesis Protein SpsA, Chain A"/>
    <property type="match status" value="1"/>
</dbReference>
<keyword evidence="8" id="KW-1185">Reference proteome</keyword>
<dbReference type="Proteomes" id="UP000256345">
    <property type="component" value="Unassembled WGS sequence"/>
</dbReference>
<dbReference type="PANTHER" id="PTHR46401">
    <property type="entry name" value="GLYCOSYLTRANSFERASE WBBK-RELATED"/>
    <property type="match status" value="1"/>
</dbReference>
<dbReference type="InterPro" id="IPR028098">
    <property type="entry name" value="Glyco_trans_4-like_N"/>
</dbReference>
<dbReference type="Pfam" id="PF00535">
    <property type="entry name" value="Glycos_transf_2"/>
    <property type="match status" value="1"/>
</dbReference>
<dbReference type="Pfam" id="PF00534">
    <property type="entry name" value="Glycos_transf_1"/>
    <property type="match status" value="1"/>
</dbReference>
<dbReference type="InterPro" id="IPR001296">
    <property type="entry name" value="Glyco_trans_1"/>
</dbReference>
<dbReference type="SUPFAM" id="SSF53448">
    <property type="entry name" value="Nucleotide-diphospho-sugar transferases"/>
    <property type="match status" value="1"/>
</dbReference>
<reference evidence="5 7" key="1">
    <citation type="submission" date="2015-05" db="EMBL/GenBank/DDBJ databases">
        <title>Genome assembly of Archangium gephyra DSM 2261.</title>
        <authorList>
            <person name="Sharma G."/>
            <person name="Subramanian S."/>
        </authorList>
    </citation>
    <scope>NUCLEOTIDE SEQUENCE [LARGE SCALE GENOMIC DNA]</scope>
    <source>
        <strain evidence="5 7">DSM 2261</strain>
    </source>
</reference>
<feature type="domain" description="Glycosyltransferase 2-like" evidence="3">
    <location>
        <begin position="13"/>
        <end position="123"/>
    </location>
</feature>
<dbReference type="AlphaFoldDB" id="A0AAC8QGQ6"/>
<feature type="domain" description="Glycosyl transferase family 1" evidence="2">
    <location>
        <begin position="460"/>
        <end position="614"/>
    </location>
</feature>
<dbReference type="GO" id="GO:0009103">
    <property type="term" value="P:lipopolysaccharide biosynthetic process"/>
    <property type="evidence" value="ECO:0007669"/>
    <property type="project" value="TreeGrafter"/>
</dbReference>
<evidence type="ECO:0000313" key="7">
    <source>
        <dbReference type="Proteomes" id="UP000035579"/>
    </source>
</evidence>
<dbReference type="EMBL" id="QUMU01000011">
    <property type="protein sequence ID" value="REG26604.1"/>
    <property type="molecule type" value="Genomic_DNA"/>
</dbReference>
<name>A0AAC8QGQ6_9BACT</name>
<evidence type="ECO:0000313" key="8">
    <source>
        <dbReference type="Proteomes" id="UP000256345"/>
    </source>
</evidence>
<dbReference type="Proteomes" id="UP000035579">
    <property type="component" value="Chromosome"/>
</dbReference>
<reference evidence="6 8" key="2">
    <citation type="submission" date="2018-08" db="EMBL/GenBank/DDBJ databases">
        <title>Genomic Encyclopedia of Archaeal and Bacterial Type Strains, Phase II (KMG-II): from individual species to whole genera.</title>
        <authorList>
            <person name="Goeker M."/>
        </authorList>
    </citation>
    <scope>NUCLEOTIDE SEQUENCE [LARGE SCALE GENOMIC DNA]</scope>
    <source>
        <strain evidence="6 8">DSM 2261</strain>
    </source>
</reference>
<sequence>MKPGGPGVRQADVVIPIYADAALTRSCIESVLRHTGEALGTLILVNDCSPDPEMAPMLRELRERHPGVVLLENEQNQGFVGSANRGMAVRTRDVVLLNSDTQVTSGWLTELLEVAYSSDRIAAVVPLSNNATICSVPAFFGETKREVLRDQELRLEELRPRFSELPTGVGFCLLLKDVVLNMLGGLDPVYGRGYNEENDWCLRAQRSGMMVVRANRALVYHLGSVSFGEERNELERRNARILLGRYPHYTRQVGDFSGTLEAQVAAHYVKRRLGKVSVCIDGRHILGVRVNGTGIYAAELVKALAAHTSLELSASVRTDEQRELFRSLDIPLVEGEKLPPGTQVLHRPAQVFHPEEMRFLLEAPAHSVITYQDLIAYRASTAHPNYDIYRNYRALSFALLHAAQAVIAISEHNRQELLSEFHLPPERVHVVYHGVDAETFRARDEQGNRRVLESRGLHGPFFLYAGSDHTHKNLRLLVEGYQMFRARWRGQTPPPSLVFMGPCSQVKGALYRETTWPEGVVYLGLLPASEVRVFFQEALAYVYPTTYEGFGLPVLEAMAAGTPVLCSSLTSVPEVAGEAAVYLREFSPEEVSRRLSELATDPGLRRRLVEAGHQQVKRFTWKETARRTEQVYLSAIDGTPEVSLRQKQALSTLFARSLDAEERARAAEQRVHELEEKLALASLPGFGLVEPLVKALARRKAKRD</sequence>
<evidence type="ECO:0000259" key="2">
    <source>
        <dbReference type="Pfam" id="PF00534"/>
    </source>
</evidence>
<protein>
    <submittedName>
        <fullName evidence="5 6">Glycosyltransferase</fullName>
    </submittedName>
</protein>